<name>A0ACC3YCX5_COLTU</name>
<sequence>MRPAPNTFLRPYLLDNVCRQCILQATSSPRSIIQSPLVLRRAASTTAAKAAPAVRLSTSYFLSNGVLDRANARPRPSGSRSSSASASIASSASSSSSSSSSASTSSSNIRSETMPIDVNHDLPHRRRQAAKRKADAEASAAAPPSSEAPLPQDASSSLTTVAARQPANSARRIFSTLLSLSKPRLSALVVLTAMGTYALYPVPAFLSPAVTESPSLSPLTLLFLTTGTALCAASANSLNMLYEHSTDAKMTRTRNRPLVRGLLSKRAAVMFAIATAATGVGALYFGVNPTVAFLGGANIVIYAGMYTPMKAMSAANTWLGAVNGGIPPLMGWAAAAGETASGDGSWRELLLASDGSSIGGWLMAGLLFAWQFPHFMALSWPIREEYKKAGLRMLSWTNPARNARVALRYSIAFIPLSVALCAAGVTEWSFAVTSLPVNGWLLWEAVRFWKYEGHKGSARGLFWASVWHLPVVMVLALLQKKGMWGRVWNSVMGSDDEDEWEDELEEMPVELPTPRNR</sequence>
<keyword evidence="2" id="KW-1185">Reference proteome</keyword>
<dbReference type="EMBL" id="VUJX02000015">
    <property type="protein sequence ID" value="KAL0929657.1"/>
    <property type="molecule type" value="Genomic_DNA"/>
</dbReference>
<evidence type="ECO:0000313" key="2">
    <source>
        <dbReference type="Proteomes" id="UP000805649"/>
    </source>
</evidence>
<accession>A0ACC3YCX5</accession>
<dbReference type="Proteomes" id="UP000805649">
    <property type="component" value="Unassembled WGS sequence"/>
</dbReference>
<reference evidence="1 2" key="1">
    <citation type="journal article" date="2020" name="Phytopathology">
        <title>Genome Sequence Resources of Colletotrichum truncatum, C. plurivorum, C. musicola, and C. sojae: Four Species Pathogenic to Soybean (Glycine max).</title>
        <authorList>
            <person name="Rogerio F."/>
            <person name="Boufleur T.R."/>
            <person name="Ciampi-Guillardi M."/>
            <person name="Sukno S.A."/>
            <person name="Thon M.R."/>
            <person name="Massola Junior N.S."/>
            <person name="Baroncelli R."/>
        </authorList>
    </citation>
    <scope>NUCLEOTIDE SEQUENCE [LARGE SCALE GENOMIC DNA]</scope>
    <source>
        <strain evidence="1 2">CMES1059</strain>
    </source>
</reference>
<evidence type="ECO:0000313" key="1">
    <source>
        <dbReference type="EMBL" id="KAL0929657.1"/>
    </source>
</evidence>
<comment type="caution">
    <text evidence="1">The sequence shown here is derived from an EMBL/GenBank/DDBJ whole genome shotgun (WGS) entry which is preliminary data.</text>
</comment>
<protein>
    <submittedName>
        <fullName evidence="1">Protoheme IX farnesyltransferase</fullName>
    </submittedName>
</protein>
<proteinExistence type="predicted"/>
<gene>
    <name evidence="1" type="ORF">CTRU02_215300</name>
</gene>
<organism evidence="1 2">
    <name type="scientific">Colletotrichum truncatum</name>
    <name type="common">Anthracnose fungus</name>
    <name type="synonym">Colletotrichum capsici</name>
    <dbReference type="NCBI Taxonomy" id="5467"/>
    <lineage>
        <taxon>Eukaryota</taxon>
        <taxon>Fungi</taxon>
        <taxon>Dikarya</taxon>
        <taxon>Ascomycota</taxon>
        <taxon>Pezizomycotina</taxon>
        <taxon>Sordariomycetes</taxon>
        <taxon>Hypocreomycetidae</taxon>
        <taxon>Glomerellales</taxon>
        <taxon>Glomerellaceae</taxon>
        <taxon>Colletotrichum</taxon>
        <taxon>Colletotrichum truncatum species complex</taxon>
    </lineage>
</organism>